<dbReference type="RefSeq" id="WP_381610999.1">
    <property type="nucleotide sequence ID" value="NZ_JBHTEB010000001.1"/>
</dbReference>
<accession>A0ABW2WAI1</accession>
<evidence type="ECO:0000313" key="7">
    <source>
        <dbReference type="EMBL" id="MFD0316406.1"/>
    </source>
</evidence>
<keyword evidence="3" id="KW-0804">Transcription</keyword>
<evidence type="ECO:0000259" key="6">
    <source>
        <dbReference type="PROSITE" id="PS50977"/>
    </source>
</evidence>
<evidence type="ECO:0000256" key="5">
    <source>
        <dbReference type="SAM" id="MobiDB-lite"/>
    </source>
</evidence>
<dbReference type="Gene3D" id="1.10.357.10">
    <property type="entry name" value="Tetracycline Repressor, domain 2"/>
    <property type="match status" value="1"/>
</dbReference>
<evidence type="ECO:0000256" key="1">
    <source>
        <dbReference type="ARBA" id="ARBA00023015"/>
    </source>
</evidence>
<dbReference type="SUPFAM" id="SSF48498">
    <property type="entry name" value="Tetracyclin repressor-like, C-terminal domain"/>
    <property type="match status" value="1"/>
</dbReference>
<dbReference type="PANTHER" id="PTHR30055">
    <property type="entry name" value="HTH-TYPE TRANSCRIPTIONAL REGULATOR RUTR"/>
    <property type="match status" value="1"/>
</dbReference>
<dbReference type="Pfam" id="PF21935">
    <property type="entry name" value="TetR_C_45"/>
    <property type="match status" value="1"/>
</dbReference>
<evidence type="ECO:0000256" key="2">
    <source>
        <dbReference type="ARBA" id="ARBA00023125"/>
    </source>
</evidence>
<dbReference type="InterPro" id="IPR009057">
    <property type="entry name" value="Homeodomain-like_sf"/>
</dbReference>
<reference evidence="8" key="1">
    <citation type="journal article" date="2019" name="Int. J. Syst. Evol. Microbiol.">
        <title>The Global Catalogue of Microorganisms (GCM) 10K type strain sequencing project: providing services to taxonomists for standard genome sequencing and annotation.</title>
        <authorList>
            <consortium name="The Broad Institute Genomics Platform"/>
            <consortium name="The Broad Institute Genome Sequencing Center for Infectious Disease"/>
            <person name="Wu L."/>
            <person name="Ma J."/>
        </authorList>
    </citation>
    <scope>NUCLEOTIDE SEQUENCE [LARGE SCALE GENOMIC DNA]</scope>
    <source>
        <strain evidence="8">CGMCC 4.7400</strain>
    </source>
</reference>
<keyword evidence="1" id="KW-0805">Transcription regulation</keyword>
<dbReference type="NCBIfam" id="NF041196">
    <property type="entry name" value="ScbR_bind_reg"/>
    <property type="match status" value="1"/>
</dbReference>
<sequence length="230" mass="25093">MAKQARAVQTRRAIVEAAASVFDDYGYERAALSEILRRAEVTKGALYFHFPSKESLAQAIMDEQTTRVRVPESGSRLQALVDITHQFAYSLAHDPLARAGTRLSIEGVFLNGVHPWGEWFDLVARLLTEAKEAGEVLPQVNSEETAEFIVSAFTGVQLVSEAITKRTDLRGRVAILWHNILPAITYPGVIIRIKPEGATDPSLARDDDETAAEAPEGAEPEPLTTSPAAS</sequence>
<dbReference type="InterPro" id="IPR036271">
    <property type="entry name" value="Tet_transcr_reg_TetR-rel_C_sf"/>
</dbReference>
<dbReference type="SUPFAM" id="SSF46689">
    <property type="entry name" value="Homeodomain-like"/>
    <property type="match status" value="1"/>
</dbReference>
<evidence type="ECO:0000256" key="4">
    <source>
        <dbReference type="PROSITE-ProRule" id="PRU00335"/>
    </source>
</evidence>
<dbReference type="PRINTS" id="PR00455">
    <property type="entry name" value="HTHTETR"/>
</dbReference>
<dbReference type="Pfam" id="PF00440">
    <property type="entry name" value="TetR_N"/>
    <property type="match status" value="1"/>
</dbReference>
<keyword evidence="2 4" id="KW-0238">DNA-binding</keyword>
<name>A0ABW2WAI1_9ACTN</name>
<organism evidence="7 8">
    <name type="scientific">Streptomyces flavalbus</name>
    <dbReference type="NCBI Taxonomy" id="2665155"/>
    <lineage>
        <taxon>Bacteria</taxon>
        <taxon>Bacillati</taxon>
        <taxon>Actinomycetota</taxon>
        <taxon>Actinomycetes</taxon>
        <taxon>Kitasatosporales</taxon>
        <taxon>Streptomycetaceae</taxon>
        <taxon>Streptomyces</taxon>
    </lineage>
</organism>
<dbReference type="PROSITE" id="PS50977">
    <property type="entry name" value="HTH_TETR_2"/>
    <property type="match status" value="1"/>
</dbReference>
<feature type="DNA-binding region" description="H-T-H motif" evidence="4">
    <location>
        <begin position="31"/>
        <end position="50"/>
    </location>
</feature>
<protein>
    <submittedName>
        <fullName evidence="7">ScbR family autoregulator-binding transcription factor</fullName>
    </submittedName>
</protein>
<dbReference type="InterPro" id="IPR001647">
    <property type="entry name" value="HTH_TetR"/>
</dbReference>
<evidence type="ECO:0000313" key="8">
    <source>
        <dbReference type="Proteomes" id="UP001597023"/>
    </source>
</evidence>
<feature type="compositionally biased region" description="Acidic residues" evidence="5">
    <location>
        <begin position="206"/>
        <end position="219"/>
    </location>
</feature>
<dbReference type="InterPro" id="IPR047923">
    <property type="entry name" value="ArpA-like"/>
</dbReference>
<feature type="region of interest" description="Disordered" evidence="5">
    <location>
        <begin position="197"/>
        <end position="230"/>
    </location>
</feature>
<keyword evidence="8" id="KW-1185">Reference proteome</keyword>
<dbReference type="EMBL" id="JBHTEB010000001">
    <property type="protein sequence ID" value="MFD0316406.1"/>
    <property type="molecule type" value="Genomic_DNA"/>
</dbReference>
<gene>
    <name evidence="7" type="ORF">ACFQZ6_19740</name>
</gene>
<feature type="domain" description="HTH tetR-type" evidence="6">
    <location>
        <begin position="8"/>
        <end position="68"/>
    </location>
</feature>
<dbReference type="Proteomes" id="UP001597023">
    <property type="component" value="Unassembled WGS sequence"/>
</dbReference>
<comment type="caution">
    <text evidence="7">The sequence shown here is derived from an EMBL/GenBank/DDBJ whole genome shotgun (WGS) entry which is preliminary data.</text>
</comment>
<dbReference type="PANTHER" id="PTHR30055:SF234">
    <property type="entry name" value="HTH-TYPE TRANSCRIPTIONAL REGULATOR BETI"/>
    <property type="match status" value="1"/>
</dbReference>
<proteinExistence type="predicted"/>
<evidence type="ECO:0000256" key="3">
    <source>
        <dbReference type="ARBA" id="ARBA00023163"/>
    </source>
</evidence>
<dbReference type="InterPro" id="IPR054126">
    <property type="entry name" value="CprB_TetR_C"/>
</dbReference>
<feature type="compositionally biased region" description="Low complexity" evidence="5">
    <location>
        <begin position="220"/>
        <end position="230"/>
    </location>
</feature>
<dbReference type="InterPro" id="IPR050109">
    <property type="entry name" value="HTH-type_TetR-like_transc_reg"/>
</dbReference>